<sequence>MATLNTSSNGPNITRSYQNVVNAPAPSGPQASSPTYGQWAVFTVAAPLVSAFQQDGGKESVLKVQSTGEGELLDLIDEFSDGRIQFAFVKVKDPNTSLPKNVLIAWCGEGVPERTKGYFGSHLTVVSKLLHGYHVQVTARSDADLTPERIVEKVADASGAKYGGAPDVPASRGPPPVAAKKPVFTPTSIGGGNSGFNPLGRSRAPAPKGDEDADGWGADAPQVSRSQLEKVGTAYTPTKVNMAELTARKDESTGSQPSQSDRPEVVKGAYQPVGKVDIAAIRAQARDAKDDRPTVVKGAYEPVGKVDIAAIRAKAQAAPPSSGVSPAATGASNNEEEEEKPKSLAERSAAFTAQAKPLTSLPKPKVANKFAGASAFTGTKAPTPGGFGAKPAPAAPIVGAASKTFADEGGKTPAQIWAEKKAARGETVVSPTADAASRPTPLQSQQSGGGGWQSGYSGKSWAPVQTTRTGQSASNLSEQRTGDSPQQEGPASPVAGGVSSLKDRFSGAAPIMGAPSSRPVPEPQASSPPPLDTSSKPNAGPRGVPMPGLPTRPKEPEAEEQDVPATQHQRMPSPPPQPPRSPSPEPAGSPVRIAMPVARGREPEEMSPAEEHAPPMPARSLDQAAKQQARDMSPEPQVEAKDPARGAGAAVAAATFGAAAVGGAAVGAAVASGQNDDEGAGGSGKRAVIQYDYEKAEDNEVELREGEYVTDIDMVDDDWWMGTNSQGERGLFPANYVELVEGDDDAGAAPALPAHPSAPQEPESAAAPPQSAGGSGPTATALYDYEAAEDNELSFPEGATVTGLEFPDEDWWLGSYNGQSGLFPANYVELNDSFSMRVEGVAFVLGAVTMLQERRSDAAEIENSRRFLDLAKAEHSSVIDDLRKTIEKDISNIVTVLQFTKKSLKDAQTALEQSQRIAATHFEFREALAKELARTRTQRNWAAAGVDRSLDALNEAERKASSQELVAYEMQCQIRFKANELRDMTLSLEIAKKELAIANEFSQKAQDEIDEQNLRIEEQEKLVEKKEQIILAEDWCTISQNWSTNNVHAMGSEIEGVRGELAEFSAENKRLTRDLKAMVKHAEIFYKEREFMTQQIEQLVWDVNALKIAKKENGSAEDMDVSATEDEEEDEEEGEEEYPSWFPDGDDGNDDTSHKLNEDSEKELEWFVHTPTATTATKCIDEWYTKDANLIRNEGRNQDLDQWIEDVDTLVNNEDGLYYKDLYESLYSEDETLAITTFEEEGKDMA</sequence>
<proteinExistence type="predicted"/>
<feature type="compositionally biased region" description="Basic and acidic residues" evidence="4">
    <location>
        <begin position="628"/>
        <end position="644"/>
    </location>
</feature>
<evidence type="ECO:0000259" key="6">
    <source>
        <dbReference type="PROSITE" id="PS51263"/>
    </source>
</evidence>
<feature type="compositionally biased region" description="Low complexity" evidence="4">
    <location>
        <begin position="747"/>
        <end position="772"/>
    </location>
</feature>
<dbReference type="SMART" id="SM00326">
    <property type="entry name" value="SH3"/>
    <property type="match status" value="2"/>
</dbReference>
<gene>
    <name evidence="7" type="ORF">GT037_006919</name>
</gene>
<protein>
    <submittedName>
        <fullName evidence="7">Actin binding protein</fullName>
    </submittedName>
</protein>
<feature type="region of interest" description="Disordered" evidence="4">
    <location>
        <begin position="314"/>
        <end position="363"/>
    </location>
</feature>
<evidence type="ECO:0000256" key="2">
    <source>
        <dbReference type="PROSITE-ProRule" id="PRU00192"/>
    </source>
</evidence>
<dbReference type="GeneID" id="62205144"/>
<feature type="compositionally biased region" description="Basic and acidic residues" evidence="4">
    <location>
        <begin position="599"/>
        <end position="613"/>
    </location>
</feature>
<dbReference type="GO" id="GO:0030833">
    <property type="term" value="P:regulation of actin filament polymerization"/>
    <property type="evidence" value="ECO:0007669"/>
    <property type="project" value="TreeGrafter"/>
</dbReference>
<reference evidence="7" key="1">
    <citation type="submission" date="2020-01" db="EMBL/GenBank/DDBJ databases">
        <authorList>
            <person name="Feng Z.H.Z."/>
        </authorList>
    </citation>
    <scope>NUCLEOTIDE SEQUENCE</scope>
    <source>
        <strain evidence="7">CBS107.38</strain>
    </source>
</reference>
<dbReference type="GO" id="GO:0030427">
    <property type="term" value="C:site of polarized growth"/>
    <property type="evidence" value="ECO:0007669"/>
    <property type="project" value="TreeGrafter"/>
</dbReference>
<dbReference type="InterPro" id="IPR001452">
    <property type="entry name" value="SH3_domain"/>
</dbReference>
<dbReference type="Proteomes" id="UP000596902">
    <property type="component" value="Unassembled WGS sequence"/>
</dbReference>
<feature type="compositionally biased region" description="Pro residues" evidence="4">
    <location>
        <begin position="572"/>
        <end position="587"/>
    </location>
</feature>
<evidence type="ECO:0000313" key="7">
    <source>
        <dbReference type="EMBL" id="KAF7675156.1"/>
    </source>
</evidence>
<feature type="coiled-coil region" evidence="3">
    <location>
        <begin position="1002"/>
        <end position="1029"/>
    </location>
</feature>
<keyword evidence="1 2" id="KW-0728">SH3 domain</keyword>
<feature type="compositionally biased region" description="Polar residues" evidence="4">
    <location>
        <begin position="1"/>
        <end position="21"/>
    </location>
</feature>
<evidence type="ECO:0000313" key="8">
    <source>
        <dbReference type="Proteomes" id="UP000596902"/>
    </source>
</evidence>
<dbReference type="PANTHER" id="PTHR10829">
    <property type="entry name" value="CORTACTIN AND DREBRIN"/>
    <property type="match status" value="1"/>
</dbReference>
<dbReference type="FunFam" id="3.40.20.10:FF:000045">
    <property type="entry name" value="Actin binding protein, putative"/>
    <property type="match status" value="1"/>
</dbReference>
<dbReference type="GO" id="GO:0030864">
    <property type="term" value="C:cortical actin cytoskeleton"/>
    <property type="evidence" value="ECO:0007669"/>
    <property type="project" value="TreeGrafter"/>
</dbReference>
<evidence type="ECO:0000256" key="1">
    <source>
        <dbReference type="ARBA" id="ARBA00022443"/>
    </source>
</evidence>
<keyword evidence="3" id="KW-0175">Coiled coil</keyword>
<dbReference type="GO" id="GO:0051015">
    <property type="term" value="F:actin filament binding"/>
    <property type="evidence" value="ECO:0007669"/>
    <property type="project" value="TreeGrafter"/>
</dbReference>
<reference evidence="7" key="2">
    <citation type="submission" date="2020-08" db="EMBL/GenBank/DDBJ databases">
        <title>Draft Genome Sequence of Cumin Blight Pathogen Alternaria burnsii.</title>
        <authorList>
            <person name="Feng Z."/>
        </authorList>
    </citation>
    <scope>NUCLEOTIDE SEQUENCE</scope>
    <source>
        <strain evidence="7">CBS107.38</strain>
    </source>
</reference>
<comment type="caution">
    <text evidence="7">The sequence shown here is derived from an EMBL/GenBank/DDBJ whole genome shotgun (WGS) entry which is preliminary data.</text>
</comment>
<feature type="domain" description="ADF-H" evidence="6">
    <location>
        <begin position="5"/>
        <end position="155"/>
    </location>
</feature>
<dbReference type="Pfam" id="PF00241">
    <property type="entry name" value="Cofilin_ADF"/>
    <property type="match status" value="1"/>
</dbReference>
<dbReference type="Pfam" id="PF14604">
    <property type="entry name" value="SH3_9"/>
    <property type="match status" value="2"/>
</dbReference>
<dbReference type="InterPro" id="IPR029006">
    <property type="entry name" value="ADF-H/Gelsolin-like_dom_sf"/>
</dbReference>
<accession>A0A8H7B5Y4</accession>
<dbReference type="AlphaFoldDB" id="A0A8H7B5Y4"/>
<name>A0A8H7B5Y4_9PLEO</name>
<feature type="region of interest" description="Disordered" evidence="4">
    <location>
        <begin position="185"/>
        <end position="220"/>
    </location>
</feature>
<dbReference type="CDD" id="cd11281">
    <property type="entry name" value="ADF_drebrin_like"/>
    <property type="match status" value="1"/>
</dbReference>
<dbReference type="PROSITE" id="PS50002">
    <property type="entry name" value="SH3"/>
    <property type="match status" value="2"/>
</dbReference>
<dbReference type="CDD" id="cd11962">
    <property type="entry name" value="SH3_Abp1_fungi_C1"/>
    <property type="match status" value="1"/>
</dbReference>
<dbReference type="CDD" id="cd11961">
    <property type="entry name" value="SH3_Abp1_fungi_C2"/>
    <property type="match status" value="1"/>
</dbReference>
<feature type="compositionally biased region" description="Polar residues" evidence="4">
    <location>
        <begin position="463"/>
        <end position="489"/>
    </location>
</feature>
<evidence type="ECO:0000259" key="5">
    <source>
        <dbReference type="PROSITE" id="PS50002"/>
    </source>
</evidence>
<keyword evidence="8" id="KW-1185">Reference proteome</keyword>
<dbReference type="PROSITE" id="PS51263">
    <property type="entry name" value="ADF_H"/>
    <property type="match status" value="1"/>
</dbReference>
<dbReference type="PRINTS" id="PR00452">
    <property type="entry name" value="SH3DOMAIN"/>
</dbReference>
<evidence type="ECO:0000256" key="4">
    <source>
        <dbReference type="SAM" id="MobiDB-lite"/>
    </source>
</evidence>
<dbReference type="SUPFAM" id="SSF55753">
    <property type="entry name" value="Actin depolymerizing proteins"/>
    <property type="match status" value="1"/>
</dbReference>
<dbReference type="RefSeq" id="XP_038785438.1">
    <property type="nucleotide sequence ID" value="XM_038931966.1"/>
</dbReference>
<feature type="region of interest" description="Disordered" evidence="4">
    <location>
        <begin position="1"/>
        <end position="29"/>
    </location>
</feature>
<feature type="region of interest" description="Disordered" evidence="4">
    <location>
        <begin position="406"/>
        <end position="651"/>
    </location>
</feature>
<feature type="region of interest" description="Disordered" evidence="4">
    <location>
        <begin position="1113"/>
        <end position="1158"/>
    </location>
</feature>
<dbReference type="Gene3D" id="3.40.20.10">
    <property type="entry name" value="Severin"/>
    <property type="match status" value="1"/>
</dbReference>
<feature type="domain" description="SH3" evidence="5">
    <location>
        <begin position="774"/>
        <end position="833"/>
    </location>
</feature>
<dbReference type="PANTHER" id="PTHR10829:SF25">
    <property type="entry name" value="DREBRIN-LIKE PROTEIN"/>
    <property type="match status" value="1"/>
</dbReference>
<dbReference type="EMBL" id="JAAABM010000009">
    <property type="protein sequence ID" value="KAF7675156.1"/>
    <property type="molecule type" value="Genomic_DNA"/>
</dbReference>
<dbReference type="FunFam" id="2.30.30.40:FF:000242">
    <property type="entry name" value="Actin binding protein"/>
    <property type="match status" value="1"/>
</dbReference>
<feature type="region of interest" description="Disordered" evidence="4">
    <location>
        <begin position="745"/>
        <end position="779"/>
    </location>
</feature>
<dbReference type="GO" id="GO:0005884">
    <property type="term" value="C:actin filament"/>
    <property type="evidence" value="ECO:0007669"/>
    <property type="project" value="TreeGrafter"/>
</dbReference>
<feature type="compositionally biased region" description="Pro residues" evidence="4">
    <location>
        <begin position="518"/>
        <end position="531"/>
    </location>
</feature>
<dbReference type="Gene3D" id="2.30.30.40">
    <property type="entry name" value="SH3 Domains"/>
    <property type="match status" value="2"/>
</dbReference>
<dbReference type="SUPFAM" id="SSF50044">
    <property type="entry name" value="SH3-domain"/>
    <property type="match status" value="2"/>
</dbReference>
<organism evidence="7 8">
    <name type="scientific">Alternaria burnsii</name>
    <dbReference type="NCBI Taxonomy" id="1187904"/>
    <lineage>
        <taxon>Eukaryota</taxon>
        <taxon>Fungi</taxon>
        <taxon>Dikarya</taxon>
        <taxon>Ascomycota</taxon>
        <taxon>Pezizomycotina</taxon>
        <taxon>Dothideomycetes</taxon>
        <taxon>Pleosporomycetidae</taxon>
        <taxon>Pleosporales</taxon>
        <taxon>Pleosporineae</taxon>
        <taxon>Pleosporaceae</taxon>
        <taxon>Alternaria</taxon>
        <taxon>Alternaria sect. Alternaria</taxon>
    </lineage>
</organism>
<feature type="compositionally biased region" description="Acidic residues" evidence="4">
    <location>
        <begin position="1115"/>
        <end position="1150"/>
    </location>
</feature>
<dbReference type="InterPro" id="IPR035719">
    <property type="entry name" value="Abp1_fungi_SH3_C1"/>
</dbReference>
<dbReference type="InterPro" id="IPR002108">
    <property type="entry name" value="ADF-H"/>
</dbReference>
<evidence type="ECO:0000256" key="3">
    <source>
        <dbReference type="SAM" id="Coils"/>
    </source>
</evidence>
<feature type="domain" description="SH3" evidence="5">
    <location>
        <begin position="682"/>
        <end position="742"/>
    </location>
</feature>
<dbReference type="FunFam" id="2.30.30.40:FF:000273">
    <property type="entry name" value="Actin binding protein"/>
    <property type="match status" value="1"/>
</dbReference>
<feature type="region of interest" description="Disordered" evidence="4">
    <location>
        <begin position="241"/>
        <end position="270"/>
    </location>
</feature>
<dbReference type="InterPro" id="IPR035718">
    <property type="entry name" value="Abp1_fungi_SH3_C2"/>
</dbReference>
<dbReference type="InterPro" id="IPR036028">
    <property type="entry name" value="SH3-like_dom_sf"/>
</dbReference>
<dbReference type="SMART" id="SM00102">
    <property type="entry name" value="ADF"/>
    <property type="match status" value="1"/>
</dbReference>
<feature type="compositionally biased region" description="Low complexity" evidence="4">
    <location>
        <begin position="314"/>
        <end position="333"/>
    </location>
</feature>